<gene>
    <name evidence="1" type="ORF">L6164_012759</name>
</gene>
<sequence length="207" mass="21848">MATAILAFLLTSMILLSKGSHPLLLQLRLSPTASCTDELASFSPCLPYVSSPPNNLSDTANATCCKAFSSAFISGIAFCFCQLLQDPPIFGFPLNNTRLLSLSSVCPPTDGTSSSIPTLDFLCTGSGSTGSRSARMAPHFGRSSPARSSLKSGHRSLAIAFKGAARKGFSRRHFVAIHNSSGNRQIRSSKSLLLVGMLSILAFAIQC</sequence>
<proteinExistence type="predicted"/>
<name>A0ACB9PA15_BAUVA</name>
<accession>A0ACB9PA15</accession>
<protein>
    <submittedName>
        <fullName evidence="1">Uncharacterized protein</fullName>
    </submittedName>
</protein>
<dbReference type="Proteomes" id="UP000828941">
    <property type="component" value="Chromosome 5"/>
</dbReference>
<organism evidence="1 2">
    <name type="scientific">Bauhinia variegata</name>
    <name type="common">Purple orchid tree</name>
    <name type="synonym">Phanera variegata</name>
    <dbReference type="NCBI Taxonomy" id="167791"/>
    <lineage>
        <taxon>Eukaryota</taxon>
        <taxon>Viridiplantae</taxon>
        <taxon>Streptophyta</taxon>
        <taxon>Embryophyta</taxon>
        <taxon>Tracheophyta</taxon>
        <taxon>Spermatophyta</taxon>
        <taxon>Magnoliopsida</taxon>
        <taxon>eudicotyledons</taxon>
        <taxon>Gunneridae</taxon>
        <taxon>Pentapetalae</taxon>
        <taxon>rosids</taxon>
        <taxon>fabids</taxon>
        <taxon>Fabales</taxon>
        <taxon>Fabaceae</taxon>
        <taxon>Cercidoideae</taxon>
        <taxon>Cercideae</taxon>
        <taxon>Bauhiniinae</taxon>
        <taxon>Bauhinia</taxon>
    </lineage>
</organism>
<evidence type="ECO:0000313" key="2">
    <source>
        <dbReference type="Proteomes" id="UP000828941"/>
    </source>
</evidence>
<evidence type="ECO:0000313" key="1">
    <source>
        <dbReference type="EMBL" id="KAI4345659.1"/>
    </source>
</evidence>
<reference evidence="1 2" key="1">
    <citation type="journal article" date="2022" name="DNA Res.">
        <title>Chromosomal-level genome assembly of the orchid tree Bauhinia variegata (Leguminosae; Cercidoideae) supports the allotetraploid origin hypothesis of Bauhinia.</title>
        <authorList>
            <person name="Zhong Y."/>
            <person name="Chen Y."/>
            <person name="Zheng D."/>
            <person name="Pang J."/>
            <person name="Liu Y."/>
            <person name="Luo S."/>
            <person name="Meng S."/>
            <person name="Qian L."/>
            <person name="Wei D."/>
            <person name="Dai S."/>
            <person name="Zhou R."/>
        </authorList>
    </citation>
    <scope>NUCLEOTIDE SEQUENCE [LARGE SCALE GENOMIC DNA]</scope>
    <source>
        <strain evidence="1">BV-YZ2020</strain>
    </source>
</reference>
<comment type="caution">
    <text evidence="1">The sequence shown here is derived from an EMBL/GenBank/DDBJ whole genome shotgun (WGS) entry which is preliminary data.</text>
</comment>
<dbReference type="EMBL" id="CM039430">
    <property type="protein sequence ID" value="KAI4345659.1"/>
    <property type="molecule type" value="Genomic_DNA"/>
</dbReference>
<keyword evidence="2" id="KW-1185">Reference proteome</keyword>